<dbReference type="SUPFAM" id="SSF56047">
    <property type="entry name" value="Ribosomal protein S8"/>
    <property type="match status" value="1"/>
</dbReference>
<dbReference type="InterPro" id="IPR000630">
    <property type="entry name" value="Ribosomal_uS8"/>
</dbReference>
<evidence type="ECO:0000313" key="7">
    <source>
        <dbReference type="Proteomes" id="UP000178603"/>
    </source>
</evidence>
<accession>A0A1F8AR49</accession>
<evidence type="ECO:0000256" key="2">
    <source>
        <dbReference type="ARBA" id="ARBA00022980"/>
    </source>
</evidence>
<dbReference type="GO" id="GO:0006412">
    <property type="term" value="P:translation"/>
    <property type="evidence" value="ECO:0007669"/>
    <property type="project" value="InterPro"/>
</dbReference>
<reference evidence="6 7" key="1">
    <citation type="journal article" date="2016" name="Nat. Commun.">
        <title>Thousands of microbial genomes shed light on interconnected biogeochemical processes in an aquifer system.</title>
        <authorList>
            <person name="Anantharaman K."/>
            <person name="Brown C.T."/>
            <person name="Hug L.A."/>
            <person name="Sharon I."/>
            <person name="Castelle C.J."/>
            <person name="Probst A.J."/>
            <person name="Thomas B.C."/>
            <person name="Singh A."/>
            <person name="Wilkins M.J."/>
            <person name="Karaoz U."/>
            <person name="Brodie E.L."/>
            <person name="Williams K.H."/>
            <person name="Hubbard S.S."/>
            <person name="Banfield J.F."/>
        </authorList>
    </citation>
    <scope>NUCLEOTIDE SEQUENCE [LARGE SCALE GENOMIC DNA]</scope>
</reference>
<sequence length="127" mass="14018">MAYSNYYIGDALIRIKNACMAKQTEVVVPNTKIVRAVMEVLKREKFVESVNSREGGLEVKLKTKKGQSLVTDIKLMSKPGRRLYLTRAQIKAKKGFATLILSTSKGVKSGKEALKENQGGELIAEVS</sequence>
<gene>
    <name evidence="6" type="ORF">A3E44_02175</name>
</gene>
<dbReference type="AlphaFoldDB" id="A0A1F8AR49"/>
<evidence type="ECO:0000256" key="4">
    <source>
        <dbReference type="ARBA" id="ARBA00035258"/>
    </source>
</evidence>
<proteinExistence type="inferred from homology"/>
<dbReference type="InterPro" id="IPR035987">
    <property type="entry name" value="Ribosomal_uS8_sf"/>
</dbReference>
<dbReference type="Gene3D" id="3.30.1370.30">
    <property type="match status" value="1"/>
</dbReference>
<comment type="similarity">
    <text evidence="1">Belongs to the universal ribosomal protein uS8 family.</text>
</comment>
<name>A0A1F8AR49_9BACT</name>
<keyword evidence="2 6" id="KW-0689">Ribosomal protein</keyword>
<protein>
    <recommendedName>
        <fullName evidence="4">Small ribosomal subunit protein uS8</fullName>
    </recommendedName>
    <alternativeName>
        <fullName evidence="5">30S ribosomal protein S8</fullName>
    </alternativeName>
</protein>
<evidence type="ECO:0000256" key="5">
    <source>
        <dbReference type="ARBA" id="ARBA00035525"/>
    </source>
</evidence>
<dbReference type="EMBL" id="MGGW01000021">
    <property type="protein sequence ID" value="OGM53665.1"/>
    <property type="molecule type" value="Genomic_DNA"/>
</dbReference>
<organism evidence="6 7">
    <name type="scientific">Candidatus Woesebacteria bacterium RIFCSPHIGHO2_12_FULL_41_24</name>
    <dbReference type="NCBI Taxonomy" id="1802510"/>
    <lineage>
        <taxon>Bacteria</taxon>
        <taxon>Candidatus Woeseibacteriota</taxon>
    </lineage>
</organism>
<dbReference type="GO" id="GO:0003735">
    <property type="term" value="F:structural constituent of ribosome"/>
    <property type="evidence" value="ECO:0007669"/>
    <property type="project" value="InterPro"/>
</dbReference>
<dbReference type="GO" id="GO:1990904">
    <property type="term" value="C:ribonucleoprotein complex"/>
    <property type="evidence" value="ECO:0007669"/>
    <property type="project" value="UniProtKB-KW"/>
</dbReference>
<comment type="caution">
    <text evidence="6">The sequence shown here is derived from an EMBL/GenBank/DDBJ whole genome shotgun (WGS) entry which is preliminary data.</text>
</comment>
<dbReference type="GO" id="GO:0005840">
    <property type="term" value="C:ribosome"/>
    <property type="evidence" value="ECO:0007669"/>
    <property type="project" value="UniProtKB-KW"/>
</dbReference>
<dbReference type="Gene3D" id="3.30.1490.10">
    <property type="match status" value="1"/>
</dbReference>
<evidence type="ECO:0000256" key="1">
    <source>
        <dbReference type="ARBA" id="ARBA00006471"/>
    </source>
</evidence>
<dbReference type="Pfam" id="PF00410">
    <property type="entry name" value="Ribosomal_S8"/>
    <property type="match status" value="1"/>
</dbReference>
<evidence type="ECO:0000313" key="6">
    <source>
        <dbReference type="EMBL" id="OGM53665.1"/>
    </source>
</evidence>
<keyword evidence="3" id="KW-0687">Ribonucleoprotein</keyword>
<dbReference type="Proteomes" id="UP000178603">
    <property type="component" value="Unassembled WGS sequence"/>
</dbReference>
<evidence type="ECO:0000256" key="3">
    <source>
        <dbReference type="ARBA" id="ARBA00023274"/>
    </source>
</evidence>